<dbReference type="EMBL" id="CABVII010000004">
    <property type="protein sequence ID" value="VVO68357.1"/>
    <property type="molecule type" value="Genomic_DNA"/>
</dbReference>
<accession>A0A5E7I166</accession>
<sequence length="172" mass="18961">MDPAPLLGRYEVLRLHFTAIGIDEPDVLVVSFHPLTFRREAFCSGSLSAYYSTSSSSCSTSSCGFVSNLSLGVLIEHRQEPRITISGNLSRPCHTRQAQCGQPNGFGHVYGEPAWCGLSCSCLDLFIQTDSIRAFISRPPFEARPQAGFFACYAFLTQRRNQPCLPTTSSLR</sequence>
<gene>
    <name evidence="1" type="ORF">PS862_01198</name>
</gene>
<name>A0A5E7I166_PSEFL</name>
<dbReference type="Proteomes" id="UP000385207">
    <property type="component" value="Unassembled WGS sequence"/>
</dbReference>
<evidence type="ECO:0000313" key="1">
    <source>
        <dbReference type="EMBL" id="VVO68357.1"/>
    </source>
</evidence>
<organism evidence="1 2">
    <name type="scientific">Pseudomonas fluorescens</name>
    <dbReference type="NCBI Taxonomy" id="294"/>
    <lineage>
        <taxon>Bacteria</taxon>
        <taxon>Pseudomonadati</taxon>
        <taxon>Pseudomonadota</taxon>
        <taxon>Gammaproteobacteria</taxon>
        <taxon>Pseudomonadales</taxon>
        <taxon>Pseudomonadaceae</taxon>
        <taxon>Pseudomonas</taxon>
    </lineage>
</organism>
<evidence type="ECO:0000313" key="2">
    <source>
        <dbReference type="Proteomes" id="UP000385207"/>
    </source>
</evidence>
<proteinExistence type="predicted"/>
<dbReference type="AlphaFoldDB" id="A0A5E7I166"/>
<reference evidence="1 2" key="1">
    <citation type="submission" date="2019-09" db="EMBL/GenBank/DDBJ databases">
        <authorList>
            <person name="Chandra G."/>
            <person name="Truman W A."/>
        </authorList>
    </citation>
    <scope>NUCLEOTIDE SEQUENCE [LARGE SCALE GENOMIC DNA]</scope>
    <source>
        <strain evidence="1">PS862</strain>
    </source>
</reference>
<protein>
    <submittedName>
        <fullName evidence="1">Uncharacterized protein</fullName>
    </submittedName>
</protein>